<proteinExistence type="predicted"/>
<reference evidence="1" key="1">
    <citation type="submission" date="2021-05" db="EMBL/GenBank/DDBJ databases">
        <authorList>
            <person name="Pan Q."/>
            <person name="Jouanno E."/>
            <person name="Zahm M."/>
            <person name="Klopp C."/>
            <person name="Cabau C."/>
            <person name="Louis A."/>
            <person name="Berthelot C."/>
            <person name="Parey E."/>
            <person name="Roest Crollius H."/>
            <person name="Montfort J."/>
            <person name="Robinson-Rechavi M."/>
            <person name="Bouchez O."/>
            <person name="Lampietro C."/>
            <person name="Lopez Roques C."/>
            <person name="Donnadieu C."/>
            <person name="Postlethwait J."/>
            <person name="Bobe J."/>
            <person name="Dillon D."/>
            <person name="Chandos A."/>
            <person name="von Hippel F."/>
            <person name="Guiguen Y."/>
        </authorList>
    </citation>
    <scope>NUCLEOTIDE SEQUENCE</scope>
    <source>
        <strain evidence="1">YG-Jan2019</strain>
    </source>
</reference>
<dbReference type="EMBL" id="CM055731">
    <property type="protein sequence ID" value="KAJ8013270.1"/>
    <property type="molecule type" value="Genomic_DNA"/>
</dbReference>
<comment type="caution">
    <text evidence="1">The sequence shown here is derived from an EMBL/GenBank/DDBJ whole genome shotgun (WGS) entry which is preliminary data.</text>
</comment>
<organism evidence="1 2">
    <name type="scientific">Dallia pectoralis</name>
    <name type="common">Alaska blackfish</name>
    <dbReference type="NCBI Taxonomy" id="75939"/>
    <lineage>
        <taxon>Eukaryota</taxon>
        <taxon>Metazoa</taxon>
        <taxon>Chordata</taxon>
        <taxon>Craniata</taxon>
        <taxon>Vertebrata</taxon>
        <taxon>Euteleostomi</taxon>
        <taxon>Actinopterygii</taxon>
        <taxon>Neopterygii</taxon>
        <taxon>Teleostei</taxon>
        <taxon>Protacanthopterygii</taxon>
        <taxon>Esociformes</taxon>
        <taxon>Umbridae</taxon>
        <taxon>Dallia</taxon>
    </lineage>
</organism>
<evidence type="ECO:0000313" key="1">
    <source>
        <dbReference type="EMBL" id="KAJ8013270.1"/>
    </source>
</evidence>
<keyword evidence="2" id="KW-1185">Reference proteome</keyword>
<accession>A0ACC2HC54</accession>
<evidence type="ECO:0000313" key="2">
    <source>
        <dbReference type="Proteomes" id="UP001157502"/>
    </source>
</evidence>
<sequence>MLRPQHSQGGGSQQCDRTEPNAQPARSGSNTAVCNRTGGLAARLTGEANVHFLTSPEDNEDGNIFSGPVLLWTADRLGEIGAPGPPVVPCAMKSSMRQWKRLVLVGMLAWALIFLALLSYFLDANVDNLPGFSAGVSLTQHPDTRRLSSIRGSRQHQPQPADTPLNASQSDLETSTVSASFAPPGPDGAPYANSQEVDGGSHRQTDELDPETLTAWSSVGTENVDKTPIRNRRRTSRIASDGIRGTDRTMSQDYREEEEEGGEVEEETNRSITTPVGRDKEQDTRGKEEYPIEEYTFSRTASVLEQLWRGSVSSGMLSPRLQLAMTNYLNANKHRVQYQGGRRSTQSPREMLCELKDQAQLRTLDGEEQPFSQLGWSRLVPEVALEELHGRRGHEGFKSCAVVTSAGSILHSGLGKEIDSHDAVLRFNAAPTEGYETDVGSKTTIRIINSQILTDPKHKFNTSSLYKNISLVAWDPAPYAVNLDEWYASPDYNLFSPYAEHRMQNPAQPFYILHPKYVWQLWDIIQGNTKETIQPNPPSSGFIGILLMMALCEEVHVYEYIPSLRKTDLCHYYERYYDSACTFGAYHPLLYEKSLIQRINRGPERDLRNKGCVTLPGFSTVNCNS</sequence>
<gene>
    <name evidence="1" type="ORF">DPEC_G00051510</name>
</gene>
<protein>
    <submittedName>
        <fullName evidence="1">Uncharacterized protein</fullName>
    </submittedName>
</protein>
<name>A0ACC2HC54_DALPE</name>
<dbReference type="Proteomes" id="UP001157502">
    <property type="component" value="Chromosome 4"/>
</dbReference>